<keyword evidence="4" id="KW-1185">Reference proteome</keyword>
<gene>
    <name evidence="3" type="ORF">BDK51DRAFT_34127</name>
</gene>
<feature type="transmembrane region" description="Helical" evidence="2">
    <location>
        <begin position="38"/>
        <end position="58"/>
    </location>
</feature>
<keyword evidence="2" id="KW-1133">Transmembrane helix</keyword>
<evidence type="ECO:0000313" key="3">
    <source>
        <dbReference type="EMBL" id="RKO92674.1"/>
    </source>
</evidence>
<feature type="compositionally biased region" description="Low complexity" evidence="1">
    <location>
        <begin position="326"/>
        <end position="339"/>
    </location>
</feature>
<protein>
    <recommendedName>
        <fullName evidence="5">Transmembrane protein</fullName>
    </recommendedName>
</protein>
<evidence type="ECO:0000256" key="1">
    <source>
        <dbReference type="SAM" id="MobiDB-lite"/>
    </source>
</evidence>
<feature type="transmembrane region" description="Helical" evidence="2">
    <location>
        <begin position="6"/>
        <end position="26"/>
    </location>
</feature>
<sequence length="359" mass="39047">MMPIELTLCYVFTGVGFLIQLGNVFYGSIHVIKRPTTFNLVLAVALVMYLLSFMPLVLTTELTVELAGHVDSPDSPLQWKFVRLKWLLRIYSALYSCATLLYLLLVQIRFRVIKTLLPYSDLWDWALVTVTVLIWGSTAIALGVVYPRTVMLQSIAMAIWTAYALVIDNVLSFVFLFQLWNCRRRLTSATSASRGAVRRQQQYSRVVAALIGFCVLSWVGVSLLFASDAVGPKHQLTRLVLFRAAYACTPLDFSGALVFIYTVRQLMVGGDASSAGGSGGSGWPRAGSGPGSPRPPSPPLKGNAVRVSLKSMAGRPHPADYAKLGSSPVSPSSPATPLPLYREAPSPICALPPASSFSK</sequence>
<organism evidence="3 4">
    <name type="scientific">Blyttiomyces helicus</name>
    <dbReference type="NCBI Taxonomy" id="388810"/>
    <lineage>
        <taxon>Eukaryota</taxon>
        <taxon>Fungi</taxon>
        <taxon>Fungi incertae sedis</taxon>
        <taxon>Chytridiomycota</taxon>
        <taxon>Chytridiomycota incertae sedis</taxon>
        <taxon>Chytridiomycetes</taxon>
        <taxon>Chytridiomycetes incertae sedis</taxon>
        <taxon>Blyttiomyces</taxon>
    </lineage>
</organism>
<feature type="transmembrane region" description="Helical" evidence="2">
    <location>
        <begin position="203"/>
        <end position="224"/>
    </location>
</feature>
<feature type="transmembrane region" description="Helical" evidence="2">
    <location>
        <begin position="125"/>
        <end position="146"/>
    </location>
</feature>
<keyword evidence="2" id="KW-0472">Membrane</keyword>
<reference evidence="4" key="1">
    <citation type="journal article" date="2018" name="Nat. Microbiol.">
        <title>Leveraging single-cell genomics to expand the fungal tree of life.</title>
        <authorList>
            <person name="Ahrendt S.R."/>
            <person name="Quandt C.A."/>
            <person name="Ciobanu D."/>
            <person name="Clum A."/>
            <person name="Salamov A."/>
            <person name="Andreopoulos B."/>
            <person name="Cheng J.F."/>
            <person name="Woyke T."/>
            <person name="Pelin A."/>
            <person name="Henrissat B."/>
            <person name="Reynolds N.K."/>
            <person name="Benny G.L."/>
            <person name="Smith M.E."/>
            <person name="James T.Y."/>
            <person name="Grigoriev I.V."/>
        </authorList>
    </citation>
    <scope>NUCLEOTIDE SEQUENCE [LARGE SCALE GENOMIC DNA]</scope>
</reference>
<dbReference type="AlphaFoldDB" id="A0A4P9WIQ5"/>
<feature type="transmembrane region" description="Helical" evidence="2">
    <location>
        <begin position="86"/>
        <end position="105"/>
    </location>
</feature>
<feature type="transmembrane region" description="Helical" evidence="2">
    <location>
        <begin position="244"/>
        <end position="263"/>
    </location>
</feature>
<name>A0A4P9WIQ5_9FUNG</name>
<dbReference type="Proteomes" id="UP000269721">
    <property type="component" value="Unassembled WGS sequence"/>
</dbReference>
<keyword evidence="2" id="KW-0812">Transmembrane</keyword>
<evidence type="ECO:0000313" key="4">
    <source>
        <dbReference type="Proteomes" id="UP000269721"/>
    </source>
</evidence>
<dbReference type="EMBL" id="KZ994541">
    <property type="protein sequence ID" value="RKO92674.1"/>
    <property type="molecule type" value="Genomic_DNA"/>
</dbReference>
<proteinExistence type="predicted"/>
<feature type="region of interest" description="Disordered" evidence="1">
    <location>
        <begin position="274"/>
        <end position="359"/>
    </location>
</feature>
<evidence type="ECO:0008006" key="5">
    <source>
        <dbReference type="Google" id="ProtNLM"/>
    </source>
</evidence>
<feature type="transmembrane region" description="Helical" evidence="2">
    <location>
        <begin position="158"/>
        <end position="182"/>
    </location>
</feature>
<accession>A0A4P9WIQ5</accession>
<dbReference type="OrthoDB" id="2118451at2759"/>
<evidence type="ECO:0000256" key="2">
    <source>
        <dbReference type="SAM" id="Phobius"/>
    </source>
</evidence>